<comment type="caution">
    <text evidence="3">The sequence shown here is derived from an EMBL/GenBank/DDBJ whole genome shotgun (WGS) entry which is preliminary data.</text>
</comment>
<dbReference type="GO" id="GO:0005886">
    <property type="term" value="C:plasma membrane"/>
    <property type="evidence" value="ECO:0007669"/>
    <property type="project" value="TreeGrafter"/>
</dbReference>
<dbReference type="PANTHER" id="PTHR30336">
    <property type="entry name" value="INNER MEMBRANE PROTEIN, PROBABLE PERMEASE"/>
    <property type="match status" value="1"/>
</dbReference>
<keyword evidence="1" id="KW-0472">Membrane</keyword>
<proteinExistence type="predicted"/>
<dbReference type="GO" id="GO:0000270">
    <property type="term" value="P:peptidoglycan metabolic process"/>
    <property type="evidence" value="ECO:0007669"/>
    <property type="project" value="TreeGrafter"/>
</dbReference>
<feature type="transmembrane region" description="Helical" evidence="1">
    <location>
        <begin position="94"/>
        <end position="112"/>
    </location>
</feature>
<evidence type="ECO:0000313" key="4">
    <source>
        <dbReference type="Proteomes" id="UP000054078"/>
    </source>
</evidence>
<feature type="domain" description="DUF218" evidence="2">
    <location>
        <begin position="2"/>
        <end position="81"/>
    </location>
</feature>
<dbReference type="Proteomes" id="UP000054078">
    <property type="component" value="Unassembled WGS sequence"/>
</dbReference>
<gene>
    <name evidence="3" type="ORF">AUL39_03845</name>
</gene>
<keyword evidence="1" id="KW-0812">Transmembrane</keyword>
<dbReference type="RefSeq" id="WP_059053770.1">
    <property type="nucleotide sequence ID" value="NZ_LOJF01000001.1"/>
</dbReference>
<dbReference type="CDD" id="cd06259">
    <property type="entry name" value="YdcF-like"/>
    <property type="match status" value="1"/>
</dbReference>
<evidence type="ECO:0000259" key="2">
    <source>
        <dbReference type="Pfam" id="PF02698"/>
    </source>
</evidence>
<dbReference type="Gene3D" id="3.40.50.620">
    <property type="entry name" value="HUPs"/>
    <property type="match status" value="1"/>
</dbReference>
<dbReference type="InterPro" id="IPR014729">
    <property type="entry name" value="Rossmann-like_a/b/a_fold"/>
</dbReference>
<evidence type="ECO:0000313" key="3">
    <source>
        <dbReference type="EMBL" id="KUH59453.1"/>
    </source>
</evidence>
<dbReference type="GO" id="GO:0043164">
    <property type="term" value="P:Gram-negative-bacterium-type cell wall biogenesis"/>
    <property type="evidence" value="ECO:0007669"/>
    <property type="project" value="TreeGrafter"/>
</dbReference>
<accession>A0A100YXF0</accession>
<dbReference type="PANTHER" id="PTHR30336:SF4">
    <property type="entry name" value="ENVELOPE BIOGENESIS FACTOR ELYC"/>
    <property type="match status" value="1"/>
</dbReference>
<dbReference type="STRING" id="1299998.AUL39_03845"/>
<dbReference type="AlphaFoldDB" id="A0A100YXF0"/>
<dbReference type="InterPro" id="IPR051599">
    <property type="entry name" value="Cell_Envelope_Assoc"/>
</dbReference>
<sequence>MPSEAILVEDKSTNTQENLKHCARLLAEKDGGNAGRILVVTDDYHVFRALLITRELGIPADGVGAHVRLYFSLNALVREWVAYVSLRRNFYTKLTIALLVVYLVASGFNAALA</sequence>
<reference evidence="3 4" key="1">
    <citation type="submission" date="2015-12" db="EMBL/GenBank/DDBJ databases">
        <title>Draft Genome Sequence of Olsenella scatoligenes SK9K4T; a Producer of 3-Methylindole- (skatole) and 4-Methylphenol- (p-cresol) Isolated from Pig Feces.</title>
        <authorList>
            <person name="Li X."/>
            <person name="Borg B."/>
            <person name="Canibe N."/>
        </authorList>
    </citation>
    <scope>NUCLEOTIDE SEQUENCE [LARGE SCALE GENOMIC DNA]</scope>
    <source>
        <strain evidence="3 4">SK9K4</strain>
    </source>
</reference>
<name>A0A100YXF0_TRASO</name>
<dbReference type="InterPro" id="IPR003848">
    <property type="entry name" value="DUF218"/>
</dbReference>
<protein>
    <recommendedName>
        <fullName evidence="2">DUF218 domain-containing protein</fullName>
    </recommendedName>
</protein>
<evidence type="ECO:0000256" key="1">
    <source>
        <dbReference type="SAM" id="Phobius"/>
    </source>
</evidence>
<dbReference type="EMBL" id="LOJF01000001">
    <property type="protein sequence ID" value="KUH59453.1"/>
    <property type="molecule type" value="Genomic_DNA"/>
</dbReference>
<keyword evidence="1" id="KW-1133">Transmembrane helix</keyword>
<keyword evidence="4" id="KW-1185">Reference proteome</keyword>
<organism evidence="3 4">
    <name type="scientific">Tractidigestivibacter scatoligenes</name>
    <name type="common">Olsenella scatoligenes</name>
    <dbReference type="NCBI Taxonomy" id="1299998"/>
    <lineage>
        <taxon>Bacteria</taxon>
        <taxon>Bacillati</taxon>
        <taxon>Actinomycetota</taxon>
        <taxon>Coriobacteriia</taxon>
        <taxon>Coriobacteriales</taxon>
        <taxon>Atopobiaceae</taxon>
        <taxon>Tractidigestivibacter</taxon>
    </lineage>
</organism>
<dbReference type="OrthoDB" id="9782395at2"/>
<dbReference type="Pfam" id="PF02698">
    <property type="entry name" value="DUF218"/>
    <property type="match status" value="1"/>
</dbReference>